<reference evidence="6" key="2">
    <citation type="submission" date="2025-08" db="UniProtKB">
        <authorList>
            <consortium name="Ensembl"/>
        </authorList>
    </citation>
    <scope>IDENTIFICATION</scope>
</reference>
<protein>
    <recommendedName>
        <fullName evidence="5">Histone chaperone domain-containing protein</fullName>
    </recommendedName>
</protein>
<feature type="region of interest" description="Disordered" evidence="4">
    <location>
        <begin position="132"/>
        <end position="193"/>
    </location>
</feature>
<organism evidence="6 7">
    <name type="scientific">Sparus aurata</name>
    <name type="common">Gilthead sea bream</name>
    <dbReference type="NCBI Taxonomy" id="8175"/>
    <lineage>
        <taxon>Eukaryota</taxon>
        <taxon>Metazoa</taxon>
        <taxon>Chordata</taxon>
        <taxon>Craniata</taxon>
        <taxon>Vertebrata</taxon>
        <taxon>Euteleostomi</taxon>
        <taxon>Actinopterygii</taxon>
        <taxon>Neopterygii</taxon>
        <taxon>Teleostei</taxon>
        <taxon>Neoteleostei</taxon>
        <taxon>Acanthomorphata</taxon>
        <taxon>Eupercaria</taxon>
        <taxon>Spariformes</taxon>
        <taxon>Sparidae</taxon>
        <taxon>Sparus</taxon>
    </lineage>
</organism>
<keyword evidence="2" id="KW-0143">Chaperone</keyword>
<dbReference type="InterPro" id="IPR037647">
    <property type="entry name" value="HIRIP3"/>
</dbReference>
<evidence type="ECO:0000313" key="6">
    <source>
        <dbReference type="Ensembl" id="ENSSAUP00010038071.1"/>
    </source>
</evidence>
<dbReference type="PANTHER" id="PTHR15410:SF2">
    <property type="entry name" value="HIRA-INTERACTING PROTEIN 3"/>
    <property type="match status" value="1"/>
</dbReference>
<feature type="domain" description="Histone chaperone" evidence="5">
    <location>
        <begin position="113"/>
        <end position="147"/>
    </location>
</feature>
<dbReference type="PANTHER" id="PTHR15410">
    <property type="entry name" value="HIRA-INTERACTING PROTEIN 3"/>
    <property type="match status" value="1"/>
</dbReference>
<dbReference type="InParanoid" id="A0A671WGL9"/>
<dbReference type="Proteomes" id="UP000472265">
    <property type="component" value="Chromosome 23"/>
</dbReference>
<dbReference type="GeneTree" id="ENSGT00390000014062"/>
<dbReference type="InterPro" id="IPR019098">
    <property type="entry name" value="Histone_chaperone_domain_CHZ"/>
</dbReference>
<evidence type="ECO:0000256" key="3">
    <source>
        <dbReference type="ARBA" id="ARBA00023242"/>
    </source>
</evidence>
<evidence type="ECO:0000256" key="2">
    <source>
        <dbReference type="ARBA" id="ARBA00023186"/>
    </source>
</evidence>
<sequence length="193" mass="22179">MRKGTSLKKEGMRVTLMPVQKRREKRKQVLKRMDRQEAAIQRKERKKHIDNNKTVLRLKRYISLCGVRRNYKKLLGGCKSIRSQVAVLKKELEDLGVHGNASIEKCKKARMKREETQELAALDVSNIIATQGRPRRSGALARQQQQNPPSSAYKRTLNSGSESEQENKPQTKRRRISDWANLQGIISDDADSD</sequence>
<dbReference type="Ensembl" id="ENSSAUT00010040085.1">
    <property type="protein sequence ID" value="ENSSAUP00010038071.1"/>
    <property type="gene ID" value="ENSSAUG00010016043.1"/>
</dbReference>
<keyword evidence="7" id="KW-1185">Reference proteome</keyword>
<dbReference type="GO" id="GO:0005634">
    <property type="term" value="C:nucleus"/>
    <property type="evidence" value="ECO:0007669"/>
    <property type="project" value="UniProtKB-SubCell"/>
</dbReference>
<dbReference type="SMART" id="SM01082">
    <property type="entry name" value="CHZ"/>
    <property type="match status" value="1"/>
</dbReference>
<dbReference type="OMA" id="REHENNW"/>
<name>A0A671WGL9_SPAAU</name>
<dbReference type="AlphaFoldDB" id="A0A671WGL9"/>
<accession>A0A671WGL9</accession>
<reference evidence="6" key="1">
    <citation type="submission" date="2021-04" db="EMBL/GenBank/DDBJ databases">
        <authorList>
            <consortium name="Wellcome Sanger Institute Data Sharing"/>
        </authorList>
    </citation>
    <scope>NUCLEOTIDE SEQUENCE [LARGE SCALE GENOMIC DNA]</scope>
</reference>
<evidence type="ECO:0000256" key="1">
    <source>
        <dbReference type="ARBA" id="ARBA00004123"/>
    </source>
</evidence>
<keyword evidence="3" id="KW-0539">Nucleus</keyword>
<comment type="subcellular location">
    <subcellularLocation>
        <location evidence="1">Nucleus</location>
    </subcellularLocation>
</comment>
<reference evidence="6" key="3">
    <citation type="submission" date="2025-09" db="UniProtKB">
        <authorList>
            <consortium name="Ensembl"/>
        </authorList>
    </citation>
    <scope>IDENTIFICATION</scope>
</reference>
<evidence type="ECO:0000256" key="4">
    <source>
        <dbReference type="SAM" id="MobiDB-lite"/>
    </source>
</evidence>
<evidence type="ECO:0000259" key="5">
    <source>
        <dbReference type="SMART" id="SM01082"/>
    </source>
</evidence>
<evidence type="ECO:0000313" key="7">
    <source>
        <dbReference type="Proteomes" id="UP000472265"/>
    </source>
</evidence>
<proteinExistence type="predicted"/>